<sequence length="127" mass="14330">MGVLKCGSKRGEENRGALPEQGMPWWREQKMIEECQHQRDPATLKRLCRIIEWSKMEEQPIAVIYAHRYGPTSMIGQVVRIDLVQRWLILNNGREEVIPFSLILGAEKVPEAAGQGVDGMDGSVKTG</sequence>
<dbReference type="RefSeq" id="WP_170109735.1">
    <property type="nucleotide sequence ID" value="NZ_QBKR01000034.1"/>
</dbReference>
<dbReference type="EMBL" id="QBKR01000034">
    <property type="protein sequence ID" value="PTX51243.1"/>
    <property type="molecule type" value="Genomic_DNA"/>
</dbReference>
<name>A0A2T6B5D6_9BACL</name>
<evidence type="ECO:0008006" key="3">
    <source>
        <dbReference type="Google" id="ProtNLM"/>
    </source>
</evidence>
<organism evidence="1 2">
    <name type="scientific">Melghirimyces profundicolus</name>
    <dbReference type="NCBI Taxonomy" id="1242148"/>
    <lineage>
        <taxon>Bacteria</taxon>
        <taxon>Bacillati</taxon>
        <taxon>Bacillota</taxon>
        <taxon>Bacilli</taxon>
        <taxon>Bacillales</taxon>
        <taxon>Thermoactinomycetaceae</taxon>
        <taxon>Melghirimyces</taxon>
    </lineage>
</organism>
<reference evidence="1 2" key="1">
    <citation type="submission" date="2018-04" db="EMBL/GenBank/DDBJ databases">
        <title>Genomic Encyclopedia of Archaeal and Bacterial Type Strains, Phase II (KMG-II): from individual species to whole genera.</title>
        <authorList>
            <person name="Goeker M."/>
        </authorList>
    </citation>
    <scope>NUCLEOTIDE SEQUENCE [LARGE SCALE GENOMIC DNA]</scope>
    <source>
        <strain evidence="1 2">DSM 45787</strain>
    </source>
</reference>
<keyword evidence="2" id="KW-1185">Reference proteome</keyword>
<protein>
    <recommendedName>
        <fullName evidence="3">YolD-like protein</fullName>
    </recommendedName>
</protein>
<evidence type="ECO:0000313" key="2">
    <source>
        <dbReference type="Proteomes" id="UP000244240"/>
    </source>
</evidence>
<dbReference type="Proteomes" id="UP000244240">
    <property type="component" value="Unassembled WGS sequence"/>
</dbReference>
<dbReference type="AlphaFoldDB" id="A0A2T6B5D6"/>
<evidence type="ECO:0000313" key="1">
    <source>
        <dbReference type="EMBL" id="PTX51243.1"/>
    </source>
</evidence>
<comment type="caution">
    <text evidence="1">The sequence shown here is derived from an EMBL/GenBank/DDBJ whole genome shotgun (WGS) entry which is preliminary data.</text>
</comment>
<accession>A0A2T6B5D6</accession>
<proteinExistence type="predicted"/>
<gene>
    <name evidence="1" type="ORF">C8P63_13411</name>
</gene>